<dbReference type="InterPro" id="IPR023214">
    <property type="entry name" value="HAD_sf"/>
</dbReference>
<protein>
    <submittedName>
        <fullName evidence="1">ATPase P</fullName>
    </submittedName>
</protein>
<dbReference type="SUPFAM" id="SSF56784">
    <property type="entry name" value="HAD-like"/>
    <property type="match status" value="1"/>
</dbReference>
<proteinExistence type="predicted"/>
<dbReference type="AlphaFoldDB" id="A0A7V4G6X8"/>
<dbReference type="Gene3D" id="3.40.50.1000">
    <property type="entry name" value="HAD superfamily/HAD-like"/>
    <property type="match status" value="1"/>
</dbReference>
<evidence type="ECO:0000313" key="1">
    <source>
        <dbReference type="EMBL" id="HGS04578.1"/>
    </source>
</evidence>
<gene>
    <name evidence="1" type="ORF">ENT08_02380</name>
</gene>
<comment type="caution">
    <text evidence="1">The sequence shown here is derived from an EMBL/GenBank/DDBJ whole genome shotgun (WGS) entry which is preliminary data.</text>
</comment>
<organism evidence="1">
    <name type="scientific">Desulfobacca acetoxidans</name>
    <dbReference type="NCBI Taxonomy" id="60893"/>
    <lineage>
        <taxon>Bacteria</taxon>
        <taxon>Pseudomonadati</taxon>
        <taxon>Thermodesulfobacteriota</taxon>
        <taxon>Desulfobaccia</taxon>
        <taxon>Desulfobaccales</taxon>
        <taxon>Desulfobaccaceae</taxon>
        <taxon>Desulfobacca</taxon>
    </lineage>
</organism>
<sequence length="156" mass="16451">MLTLDIPGFKTLRLRHLVLDFNGTLAQDGRLLPGVAGRLELLSRSLALHILTADTHGTVQAQVGPLNAALIIIGRDQEAEAKVQVIRRLDETATAAIGNGNNDRLMLAAAALGIAVCQPEGLAITACLAADLIVPDILSGLDLLLNPQRLLGTLRT</sequence>
<name>A0A7V4G6X8_9BACT</name>
<dbReference type="InterPro" id="IPR036412">
    <property type="entry name" value="HAD-like_sf"/>
</dbReference>
<dbReference type="EMBL" id="DSXI01000132">
    <property type="protein sequence ID" value="HGS04578.1"/>
    <property type="molecule type" value="Genomic_DNA"/>
</dbReference>
<accession>A0A7V4G6X8</accession>
<reference evidence="1" key="1">
    <citation type="journal article" date="2020" name="mSystems">
        <title>Genome- and Community-Level Interaction Insights into Carbon Utilization and Element Cycling Functions of Hydrothermarchaeota in Hydrothermal Sediment.</title>
        <authorList>
            <person name="Zhou Z."/>
            <person name="Liu Y."/>
            <person name="Xu W."/>
            <person name="Pan J."/>
            <person name="Luo Z.H."/>
            <person name="Li M."/>
        </authorList>
    </citation>
    <scope>NUCLEOTIDE SEQUENCE [LARGE SCALE GENOMIC DNA]</scope>
    <source>
        <strain evidence="1">SpSt-548</strain>
    </source>
</reference>